<dbReference type="RefSeq" id="WP_232137994.1">
    <property type="nucleotide sequence ID" value="NZ_CP089507.1"/>
</dbReference>
<evidence type="ECO:0000256" key="5">
    <source>
        <dbReference type="ARBA" id="ARBA00022989"/>
    </source>
</evidence>
<keyword evidence="3" id="KW-1003">Cell membrane</keyword>
<dbReference type="NCBIfam" id="NF006518">
    <property type="entry name" value="PRK08965.1-2"/>
    <property type="match status" value="1"/>
</dbReference>
<evidence type="ECO:0000313" key="8">
    <source>
        <dbReference type="Proteomes" id="UP001430360"/>
    </source>
</evidence>
<keyword evidence="5" id="KW-1133">Transmembrane helix</keyword>
<dbReference type="EMBL" id="JAJQKU010000007">
    <property type="protein sequence ID" value="MCD9098635.1"/>
    <property type="molecule type" value="Genomic_DNA"/>
</dbReference>
<evidence type="ECO:0000256" key="3">
    <source>
        <dbReference type="ARBA" id="ARBA00022475"/>
    </source>
</evidence>
<evidence type="ECO:0000256" key="4">
    <source>
        <dbReference type="ARBA" id="ARBA00022692"/>
    </source>
</evidence>
<comment type="similarity">
    <text evidence="2">Belongs to the CPA3 antiporters (TC 2.A.63) subunit E family.</text>
</comment>
<keyword evidence="8" id="KW-1185">Reference proteome</keyword>
<sequence length="168" mass="19063">MTTRQPFMRRFLPSIPQSLTVFVFWLLMAEDYSPGNIVMALILAWLMPQLAARLEREFAQLGRLRGIWTLIGRLLWDILIANLTVAKQVLGPNHKLHSQFVWVPLDLTNIHGISALTSVITLTPGTVSAELSEDRKHLLIHCLSTDDPQALVAEIKTRYEAPLREVFP</sequence>
<dbReference type="PIRSF" id="PIRSF019239">
    <property type="entry name" value="MrpE"/>
    <property type="match status" value="1"/>
</dbReference>
<evidence type="ECO:0000313" key="7">
    <source>
        <dbReference type="EMBL" id="MCD9098635.1"/>
    </source>
</evidence>
<dbReference type="PANTHER" id="PTHR34584">
    <property type="entry name" value="NA(+)/H(+) ANTIPORTER SUBUNIT E1"/>
    <property type="match status" value="1"/>
</dbReference>
<dbReference type="PANTHER" id="PTHR34584:SF1">
    <property type="entry name" value="NA(+)_H(+) ANTIPORTER SUBUNIT E1"/>
    <property type="match status" value="1"/>
</dbReference>
<dbReference type="Pfam" id="PF01899">
    <property type="entry name" value="MNHE"/>
    <property type="match status" value="1"/>
</dbReference>
<evidence type="ECO:0000256" key="2">
    <source>
        <dbReference type="ARBA" id="ARBA00006228"/>
    </source>
</evidence>
<gene>
    <name evidence="7" type="ORF">LTT95_16985</name>
</gene>
<evidence type="ECO:0000256" key="6">
    <source>
        <dbReference type="ARBA" id="ARBA00023136"/>
    </source>
</evidence>
<dbReference type="InterPro" id="IPR002758">
    <property type="entry name" value="Cation_antiport_E"/>
</dbReference>
<proteinExistence type="inferred from homology"/>
<name>A0ABS8UJG0_9GAMM</name>
<organism evidence="7 8">
    <name type="scientific">Luteimonas fraxinea</name>
    <dbReference type="NCBI Taxonomy" id="2901869"/>
    <lineage>
        <taxon>Bacteria</taxon>
        <taxon>Pseudomonadati</taxon>
        <taxon>Pseudomonadota</taxon>
        <taxon>Gammaproteobacteria</taxon>
        <taxon>Lysobacterales</taxon>
        <taxon>Lysobacteraceae</taxon>
        <taxon>Luteimonas</taxon>
    </lineage>
</organism>
<reference evidence="7" key="1">
    <citation type="submission" date="2021-12" db="EMBL/GenBank/DDBJ databases">
        <authorList>
            <person name="Ulrich A."/>
        </authorList>
    </citation>
    <scope>NUCLEOTIDE SEQUENCE</scope>
    <source>
        <strain evidence="7">A1P009</strain>
    </source>
</reference>
<keyword evidence="4" id="KW-0812">Transmembrane</keyword>
<protein>
    <submittedName>
        <fullName evidence="7">Na+/H+ antiporter subunit E</fullName>
    </submittedName>
</protein>
<reference evidence="7" key="2">
    <citation type="journal article" date="2022" name="Syst. Appl. Microbiol.">
        <title>Physiological and genomic characterisation of Luteimonas fraxinea sp. nov., a bacterial species associated with trees tolerant to ash dieback.</title>
        <authorList>
            <person name="Ulrich K."/>
            <person name="Becker R."/>
            <person name="Behrendt U."/>
            <person name="Kube M."/>
            <person name="Schneck V."/>
            <person name="Ulrich A."/>
        </authorList>
    </citation>
    <scope>NUCLEOTIDE SEQUENCE</scope>
    <source>
        <strain evidence="7">A1P009</strain>
    </source>
</reference>
<dbReference type="Proteomes" id="UP001430360">
    <property type="component" value="Unassembled WGS sequence"/>
</dbReference>
<keyword evidence="6" id="KW-0472">Membrane</keyword>
<comment type="subcellular location">
    <subcellularLocation>
        <location evidence="1">Cell membrane</location>
        <topology evidence="1">Multi-pass membrane protein</topology>
    </subcellularLocation>
</comment>
<accession>A0ABS8UJG0</accession>
<comment type="caution">
    <text evidence="7">The sequence shown here is derived from an EMBL/GenBank/DDBJ whole genome shotgun (WGS) entry which is preliminary data.</text>
</comment>
<evidence type="ECO:0000256" key="1">
    <source>
        <dbReference type="ARBA" id="ARBA00004651"/>
    </source>
</evidence>